<keyword evidence="3" id="KW-1003">Cell membrane</keyword>
<dbReference type="PANTHER" id="PTHR30086:SF15">
    <property type="entry name" value="LEUCINE EFFLUX PROTEIN"/>
    <property type="match status" value="1"/>
</dbReference>
<dbReference type="RefSeq" id="WP_077733812.1">
    <property type="nucleotide sequence ID" value="NZ_BMCQ01000013.1"/>
</dbReference>
<feature type="transmembrane region" description="Helical" evidence="7">
    <location>
        <begin position="126"/>
        <end position="145"/>
    </location>
</feature>
<feature type="transmembrane region" description="Helical" evidence="7">
    <location>
        <begin position="44"/>
        <end position="68"/>
    </location>
</feature>
<evidence type="ECO:0000313" key="9">
    <source>
        <dbReference type="EMBL" id="HJH23187.1"/>
    </source>
</evidence>
<feature type="transmembrane region" description="Helical" evidence="7">
    <location>
        <begin position="193"/>
        <end position="215"/>
    </location>
</feature>
<gene>
    <name evidence="9" type="primary">leuE</name>
    <name evidence="10" type="ORF">GGR41_002631</name>
    <name evidence="9" type="ORF">K8U84_01385</name>
    <name evidence="8" type="ORF">PAEH1_06235</name>
</gene>
<evidence type="ECO:0000313" key="11">
    <source>
        <dbReference type="Proteomes" id="UP000189369"/>
    </source>
</evidence>
<sequence>MFESVGVIDLGTYLVGAIFIILLPGPNSLFVLATAAAKGIRPGYLAAAGIFVGDTILIALTAAGAGTLLQTVPLLFYALRALGAGYLGYLGIRILWSLLRPTPQQSNPAPEVLEQQVKHGNYFSKALVLSLLNPKAILFLLSFFVQFVDPAKGHPWLAFMVLGAFLQLFSMVYLSTLIFGGTRLANTFRKHRYLAIFSHAAVAILFIVFAVRMAFGVA</sequence>
<dbReference type="EMBL" id="DYTQ01000021">
    <property type="protein sequence ID" value="HJH23187.1"/>
    <property type="molecule type" value="Genomic_DNA"/>
</dbReference>
<accession>A0A1U9JZN0</accession>
<dbReference type="GO" id="GO:0015190">
    <property type="term" value="F:L-leucine transmembrane transporter activity"/>
    <property type="evidence" value="ECO:0007669"/>
    <property type="project" value="TreeGrafter"/>
</dbReference>
<feature type="transmembrane region" description="Helical" evidence="7">
    <location>
        <begin position="157"/>
        <end position="181"/>
    </location>
</feature>
<keyword evidence="4 7" id="KW-0812">Transmembrane</keyword>
<evidence type="ECO:0000313" key="12">
    <source>
        <dbReference type="Proteomes" id="UP000783934"/>
    </source>
</evidence>
<evidence type="ECO:0000256" key="3">
    <source>
        <dbReference type="ARBA" id="ARBA00022475"/>
    </source>
</evidence>
<dbReference type="InterPro" id="IPR001123">
    <property type="entry name" value="LeuE-type"/>
</dbReference>
<dbReference type="PANTHER" id="PTHR30086">
    <property type="entry name" value="ARGININE EXPORTER PROTEIN ARGO"/>
    <property type="match status" value="1"/>
</dbReference>
<dbReference type="Proteomes" id="UP000700248">
    <property type="component" value="Unassembled WGS sequence"/>
</dbReference>
<proteinExistence type="inferred from homology"/>
<dbReference type="Proteomes" id="UP000783934">
    <property type="component" value="Unassembled WGS sequence"/>
</dbReference>
<dbReference type="AlphaFoldDB" id="A0A1U9JZN0"/>
<dbReference type="KEGG" id="phn:PAEH1_06235"/>
<reference evidence="9" key="3">
    <citation type="journal article" date="2021" name="PeerJ">
        <title>Extensive microbial diversity within the chicken gut microbiome revealed by metagenomics and culture.</title>
        <authorList>
            <person name="Gilroy R."/>
            <person name="Ravi A."/>
            <person name="Getino M."/>
            <person name="Pursley I."/>
            <person name="Horton D.L."/>
            <person name="Alikhan N.F."/>
            <person name="Baker D."/>
            <person name="Gharbi K."/>
            <person name="Hall N."/>
            <person name="Watson M."/>
            <person name="Adriaenssens E.M."/>
            <person name="Foster-Nyarko E."/>
            <person name="Jarju S."/>
            <person name="Secka A."/>
            <person name="Antonio M."/>
            <person name="Oren A."/>
            <person name="Chaudhuri R.R."/>
            <person name="La Ragione R."/>
            <person name="Hildebrand F."/>
            <person name="Pallen M.J."/>
        </authorList>
    </citation>
    <scope>NUCLEOTIDE SEQUENCE</scope>
    <source>
        <strain evidence="9">CHK175-13533</strain>
    </source>
</reference>
<reference evidence="8 11" key="1">
    <citation type="submission" date="2017-01" db="EMBL/GenBank/DDBJ databases">
        <title>Complete Genome Sequence of Paenalcaligenes hominis, Isolated from a paraplegic Patient with neurogenic bladder.</title>
        <authorList>
            <person name="Mukhopadhyay R."/>
            <person name="Joaquin J."/>
            <person name="Hogue R."/>
            <person name="Kilaru A."/>
            <person name="Jospin G."/>
            <person name="Mars K."/>
            <person name="Eisen J.A."/>
            <person name="Chaturvedi V."/>
        </authorList>
    </citation>
    <scope>NUCLEOTIDE SEQUENCE [LARGE SCALE GENOMIC DNA]</scope>
    <source>
        <strain evidence="8 11">15S00501</strain>
    </source>
</reference>
<evidence type="ECO:0000313" key="10">
    <source>
        <dbReference type="EMBL" id="NJB66360.1"/>
    </source>
</evidence>
<reference evidence="9" key="4">
    <citation type="submission" date="2021-09" db="EMBL/GenBank/DDBJ databases">
        <authorList>
            <person name="Gilroy R."/>
        </authorList>
    </citation>
    <scope>NUCLEOTIDE SEQUENCE</scope>
    <source>
        <strain evidence="9">CHK175-13533</strain>
    </source>
</reference>
<evidence type="ECO:0000256" key="2">
    <source>
        <dbReference type="ARBA" id="ARBA00007928"/>
    </source>
</evidence>
<feature type="transmembrane region" description="Helical" evidence="7">
    <location>
        <begin position="12"/>
        <end position="32"/>
    </location>
</feature>
<protein>
    <submittedName>
        <fullName evidence="8 10">Leucine efflux protein</fullName>
    </submittedName>
</protein>
<organism evidence="8 11">
    <name type="scientific">Paenalcaligenes hominis</name>
    <dbReference type="NCBI Taxonomy" id="643674"/>
    <lineage>
        <taxon>Bacteria</taxon>
        <taxon>Pseudomonadati</taxon>
        <taxon>Pseudomonadota</taxon>
        <taxon>Betaproteobacteria</taxon>
        <taxon>Burkholderiales</taxon>
        <taxon>Alcaligenaceae</taxon>
        <taxon>Paenalcaligenes</taxon>
    </lineage>
</organism>
<keyword evidence="5 7" id="KW-1133">Transmembrane helix</keyword>
<dbReference type="GO" id="GO:0015820">
    <property type="term" value="P:L-leucine transport"/>
    <property type="evidence" value="ECO:0007669"/>
    <property type="project" value="TreeGrafter"/>
</dbReference>
<dbReference type="PIRSF" id="PIRSF006324">
    <property type="entry name" value="LeuE"/>
    <property type="match status" value="1"/>
</dbReference>
<evidence type="ECO:0000313" key="8">
    <source>
        <dbReference type="EMBL" id="AQS51250.1"/>
    </source>
</evidence>
<feature type="transmembrane region" description="Helical" evidence="7">
    <location>
        <begin position="74"/>
        <end position="96"/>
    </location>
</feature>
<evidence type="ECO:0000256" key="5">
    <source>
        <dbReference type="ARBA" id="ARBA00022989"/>
    </source>
</evidence>
<comment type="subcellular location">
    <subcellularLocation>
        <location evidence="1">Cell membrane</location>
        <topology evidence="1">Multi-pass membrane protein</topology>
    </subcellularLocation>
</comment>
<evidence type="ECO:0000256" key="4">
    <source>
        <dbReference type="ARBA" id="ARBA00022692"/>
    </source>
</evidence>
<keyword evidence="6 7" id="KW-0472">Membrane</keyword>
<dbReference type="STRING" id="643674.PAEH1_06235"/>
<name>A0A1U9JZN0_9BURK</name>
<dbReference type="EMBL" id="JAATIZ010000009">
    <property type="protein sequence ID" value="NJB66360.1"/>
    <property type="molecule type" value="Genomic_DNA"/>
</dbReference>
<dbReference type="Pfam" id="PF01810">
    <property type="entry name" value="LysE"/>
    <property type="match status" value="1"/>
</dbReference>
<dbReference type="Proteomes" id="UP000189369">
    <property type="component" value="Chromosome"/>
</dbReference>
<comment type="similarity">
    <text evidence="2">Belongs to the Rht family.</text>
</comment>
<dbReference type="NCBIfam" id="NF008201">
    <property type="entry name" value="PRK10958.1"/>
    <property type="match status" value="1"/>
</dbReference>
<dbReference type="OrthoDB" id="9784202at2"/>
<evidence type="ECO:0000256" key="6">
    <source>
        <dbReference type="ARBA" id="ARBA00023136"/>
    </source>
</evidence>
<dbReference type="EMBL" id="CP019697">
    <property type="protein sequence ID" value="AQS51250.1"/>
    <property type="molecule type" value="Genomic_DNA"/>
</dbReference>
<evidence type="ECO:0000256" key="7">
    <source>
        <dbReference type="SAM" id="Phobius"/>
    </source>
</evidence>
<dbReference type="GO" id="GO:0005886">
    <property type="term" value="C:plasma membrane"/>
    <property type="evidence" value="ECO:0007669"/>
    <property type="project" value="UniProtKB-SubCell"/>
</dbReference>
<reference evidence="10 12" key="2">
    <citation type="submission" date="2020-03" db="EMBL/GenBank/DDBJ databases">
        <title>Genomic Encyclopedia of Type Strains, Phase IV (KMG-IV): sequencing the most valuable type-strain genomes for metagenomic binning, comparative biology and taxonomic classification.</title>
        <authorList>
            <person name="Goeker M."/>
        </authorList>
    </citation>
    <scope>NUCLEOTIDE SEQUENCE [LARGE SCALE GENOMIC DNA]</scope>
    <source>
        <strain evidence="10 12">DSM 26613</strain>
    </source>
</reference>
<evidence type="ECO:0000256" key="1">
    <source>
        <dbReference type="ARBA" id="ARBA00004651"/>
    </source>
</evidence>
<keyword evidence="12" id="KW-1185">Reference proteome</keyword>